<organism evidence="2 3">
    <name type="scientific">Imtechella halotolerans K1</name>
    <dbReference type="NCBI Taxonomy" id="946077"/>
    <lineage>
        <taxon>Bacteria</taxon>
        <taxon>Pseudomonadati</taxon>
        <taxon>Bacteroidota</taxon>
        <taxon>Flavobacteriia</taxon>
        <taxon>Flavobacteriales</taxon>
        <taxon>Flavobacteriaceae</taxon>
        <taxon>Imtechella</taxon>
    </lineage>
</organism>
<dbReference type="InterPro" id="IPR036388">
    <property type="entry name" value="WH-like_DNA-bd_sf"/>
</dbReference>
<keyword evidence="3" id="KW-1185">Reference proteome</keyword>
<evidence type="ECO:0000313" key="2">
    <source>
        <dbReference type="EMBL" id="EID72241.1"/>
    </source>
</evidence>
<dbReference type="SMART" id="SM00347">
    <property type="entry name" value="HTH_MARR"/>
    <property type="match status" value="1"/>
</dbReference>
<dbReference type="PATRIC" id="fig|946077.3.peg.2438"/>
<sequence length="207" mass="23581">MYSIFLVMASAFNPERQESNIDSKIVVALERISEAFRVLLWDESRDTTLSPIQLQILIFILFHQPEKCKVSYLANEFNMTKATISDSVKVLLQKQLIAKLPDSNDTRSHIISLTDIGRGVAQKAALFAGKLEKPLHKLDIDQKEVMLSGLLRLIHELTVAGIITLQRMCFTCTNYKKQGENHYCKLLETTLHQREIRIDCPEHVSGL</sequence>
<dbReference type="GO" id="GO:0003700">
    <property type="term" value="F:DNA-binding transcription factor activity"/>
    <property type="evidence" value="ECO:0007669"/>
    <property type="project" value="InterPro"/>
</dbReference>
<dbReference type="STRING" id="946077.W5A_12076"/>
<dbReference type="Proteomes" id="UP000005938">
    <property type="component" value="Unassembled WGS sequence"/>
</dbReference>
<dbReference type="Pfam" id="PF12802">
    <property type="entry name" value="MarR_2"/>
    <property type="match status" value="1"/>
</dbReference>
<evidence type="ECO:0000259" key="1">
    <source>
        <dbReference type="PROSITE" id="PS50995"/>
    </source>
</evidence>
<protein>
    <submittedName>
        <fullName evidence="2">Regulatory protein MarR</fullName>
    </submittedName>
</protein>
<accession>I0W775</accession>
<comment type="caution">
    <text evidence="2">The sequence shown here is derived from an EMBL/GenBank/DDBJ whole genome shotgun (WGS) entry which is preliminary data.</text>
</comment>
<evidence type="ECO:0000313" key="3">
    <source>
        <dbReference type="Proteomes" id="UP000005938"/>
    </source>
</evidence>
<feature type="domain" description="HTH marR-type" evidence="1">
    <location>
        <begin position="22"/>
        <end position="155"/>
    </location>
</feature>
<dbReference type="PANTHER" id="PTHR33164">
    <property type="entry name" value="TRANSCRIPTIONAL REGULATOR, MARR FAMILY"/>
    <property type="match status" value="1"/>
</dbReference>
<dbReference type="eggNOG" id="COG1846">
    <property type="taxonomic scope" value="Bacteria"/>
</dbReference>
<dbReference type="InterPro" id="IPR000835">
    <property type="entry name" value="HTH_MarR-typ"/>
</dbReference>
<proteinExistence type="predicted"/>
<dbReference type="PROSITE" id="PS50995">
    <property type="entry name" value="HTH_MARR_2"/>
    <property type="match status" value="1"/>
</dbReference>
<dbReference type="PANTHER" id="PTHR33164:SF43">
    <property type="entry name" value="HTH-TYPE TRANSCRIPTIONAL REPRESSOR YETL"/>
    <property type="match status" value="1"/>
</dbReference>
<dbReference type="Gene3D" id="1.10.10.10">
    <property type="entry name" value="Winged helix-like DNA-binding domain superfamily/Winged helix DNA-binding domain"/>
    <property type="match status" value="1"/>
</dbReference>
<dbReference type="EMBL" id="AJJU01000037">
    <property type="protein sequence ID" value="EID72241.1"/>
    <property type="molecule type" value="Genomic_DNA"/>
</dbReference>
<dbReference type="SUPFAM" id="SSF46785">
    <property type="entry name" value="Winged helix' DNA-binding domain"/>
    <property type="match status" value="1"/>
</dbReference>
<reference evidence="2 3" key="1">
    <citation type="journal article" date="2012" name="J. Bacteriol.">
        <title>Genome Sequence of the Halotolerant Bacterium Imtechella halotolerans K1T.</title>
        <authorList>
            <person name="Kumar S."/>
            <person name="Vikram S."/>
            <person name="Subramanian S."/>
            <person name="Raghava G.P."/>
            <person name="Pinnaka A.K."/>
        </authorList>
    </citation>
    <scope>NUCLEOTIDE SEQUENCE [LARGE SCALE GENOMIC DNA]</scope>
    <source>
        <strain evidence="2 3">K1</strain>
    </source>
</reference>
<name>I0W775_9FLAO</name>
<dbReference type="AlphaFoldDB" id="I0W775"/>
<dbReference type="InterPro" id="IPR036390">
    <property type="entry name" value="WH_DNA-bd_sf"/>
</dbReference>
<dbReference type="InterPro" id="IPR039422">
    <property type="entry name" value="MarR/SlyA-like"/>
</dbReference>
<dbReference type="GO" id="GO:0006950">
    <property type="term" value="P:response to stress"/>
    <property type="evidence" value="ECO:0007669"/>
    <property type="project" value="TreeGrafter"/>
</dbReference>
<gene>
    <name evidence="2" type="ORF">W5A_12076</name>
</gene>